<dbReference type="Gene3D" id="3.50.50.60">
    <property type="entry name" value="FAD/NAD(P)-binding domain"/>
    <property type="match status" value="1"/>
</dbReference>
<keyword evidence="11" id="KW-1185">Reference proteome</keyword>
<dbReference type="PANTHER" id="PTHR43624">
    <property type="entry name" value="ELECTRON TRANSFER FLAVOPROTEIN-QUINONE OXIDOREDUCTASE YDIS-RELATED"/>
    <property type="match status" value="1"/>
</dbReference>
<dbReference type="Pfam" id="PF26311">
    <property type="entry name" value="ETF-QO_FixC_C"/>
    <property type="match status" value="1"/>
</dbReference>
<dbReference type="SUPFAM" id="SSF51905">
    <property type="entry name" value="FAD/NAD(P)-binding domain"/>
    <property type="match status" value="1"/>
</dbReference>
<sequence length="435" mass="48214">MIEEEFDAIVVGAGMSGNAAAYTMASQGLAVLQLERGEYPGSKNVQGAIMYADMLEQIIPDFRNDAPLERHLVEQRFWVMDDTSHTGMQYRSDDFNEARPNRYTIIRAQFDKWFSRKVREAGATVLCETTVTELVRNAKGKVIGVRTDRAGGPIYANVVVLAEGVNGLLGTRAGLRKMPKPESVALAVKEMHFLPDEVIEQRFGLQGDEGCVIEAAGTISRSMAGLAFLYTNKESISLGIGCLVSDFAQTRESPYVLLDAFKHHPSIRPLIAGSEVKEYSAHLIPEGGYKAIPQLFGDGWVAVGDAAQLNNAIHREGSNLAMTSGRIAGEAIIEIKGRNQPMIRRNLALYKTMLDKSFVVKDLMKYKDMPDLIHTNSRNFFMTYPQLMSQAAQNFMRVDGTPKIEKEKATTAAFIKARSRWGLISDVVRLALAWR</sequence>
<gene>
    <name evidence="10" type="ORF">EB233_31030</name>
</gene>
<dbReference type="AlphaFoldDB" id="A0A6M7UMQ6"/>
<evidence type="ECO:0000259" key="9">
    <source>
        <dbReference type="Pfam" id="PF26311"/>
    </source>
</evidence>
<keyword evidence="6 8" id="KW-0274">FAD</keyword>
<proteinExistence type="inferred from homology"/>
<dbReference type="InterPro" id="IPR059103">
    <property type="entry name" value="FixC-like_C"/>
</dbReference>
<dbReference type="GO" id="GO:0071949">
    <property type="term" value="F:FAD binding"/>
    <property type="evidence" value="ECO:0007669"/>
    <property type="project" value="UniProtKB-UniRule"/>
</dbReference>
<evidence type="ECO:0000256" key="2">
    <source>
        <dbReference type="ARBA" id="ARBA00003676"/>
    </source>
</evidence>
<evidence type="ECO:0000313" key="11">
    <source>
        <dbReference type="Proteomes" id="UP000503339"/>
    </source>
</evidence>
<dbReference type="InterPro" id="IPR039651">
    <property type="entry name" value="FixC-like"/>
</dbReference>
<protein>
    <recommendedName>
        <fullName evidence="4 8">Protein FixC</fullName>
    </recommendedName>
</protein>
<feature type="domain" description="FixC-like C-terminal" evidence="9">
    <location>
        <begin position="369"/>
        <end position="435"/>
    </location>
</feature>
<evidence type="ECO:0000256" key="6">
    <source>
        <dbReference type="ARBA" id="ARBA00022827"/>
    </source>
</evidence>
<evidence type="ECO:0000256" key="5">
    <source>
        <dbReference type="ARBA" id="ARBA00022630"/>
    </source>
</evidence>
<dbReference type="SUPFAM" id="SSF54373">
    <property type="entry name" value="FAD-linked reductases, C-terminal domain"/>
    <property type="match status" value="1"/>
</dbReference>
<keyword evidence="7 8" id="KW-0560">Oxidoreductase</keyword>
<evidence type="ECO:0000256" key="3">
    <source>
        <dbReference type="ARBA" id="ARBA00006796"/>
    </source>
</evidence>
<evidence type="ECO:0000256" key="7">
    <source>
        <dbReference type="ARBA" id="ARBA00023002"/>
    </source>
</evidence>
<evidence type="ECO:0000256" key="4">
    <source>
        <dbReference type="ARBA" id="ARBA00019877"/>
    </source>
</evidence>
<evidence type="ECO:0000256" key="1">
    <source>
        <dbReference type="ARBA" id="ARBA00001974"/>
    </source>
</evidence>
<comment type="function">
    <text evidence="2">Could be required for the formation of a functional nitrogenase Fe protein. Probably accepts electrons from FixA/FixB and reduces a quinone.</text>
</comment>
<dbReference type="InterPro" id="IPR036188">
    <property type="entry name" value="FAD/NAD-bd_sf"/>
</dbReference>
<evidence type="ECO:0000256" key="8">
    <source>
        <dbReference type="RuleBase" id="RU366069"/>
    </source>
</evidence>
<comment type="function">
    <text evidence="8">Part of an electron transfer system.</text>
</comment>
<dbReference type="EMBL" id="CP033361">
    <property type="protein sequence ID" value="QKC79339.1"/>
    <property type="molecule type" value="Genomic_DNA"/>
</dbReference>
<keyword evidence="5 8" id="KW-0285">Flavoprotein</keyword>
<reference evidence="10 11" key="1">
    <citation type="submission" date="2018-10" db="EMBL/GenBank/DDBJ databases">
        <authorList>
            <person name="Perry B.J."/>
            <person name="Sullivan J.T."/>
            <person name="Murphy R.J.T."/>
            <person name="Ramsay J.P."/>
            <person name="Ronson C.W."/>
        </authorList>
    </citation>
    <scope>NUCLEOTIDE SEQUENCE [LARGE SCALE GENOMIC DNA]</scope>
    <source>
        <strain evidence="10 11">NZP2014</strain>
    </source>
</reference>
<evidence type="ECO:0000313" key="10">
    <source>
        <dbReference type="EMBL" id="QKC79339.1"/>
    </source>
</evidence>
<comment type="cofactor">
    <cofactor evidence="1 8">
        <name>FAD</name>
        <dbReference type="ChEBI" id="CHEBI:57692"/>
    </cofactor>
</comment>
<dbReference type="RefSeq" id="WP_019863286.1">
    <property type="nucleotide sequence ID" value="NZ_CP033361.1"/>
</dbReference>
<dbReference type="PANTHER" id="PTHR43624:SF2">
    <property type="entry name" value="ELECTRON TRANSFER FLAVOPROTEIN-QUINONE OXIDOREDUCTASE YDIS-RELATED"/>
    <property type="match status" value="1"/>
</dbReference>
<comment type="similarity">
    <text evidence="3 8">Belongs to the ETF-QO/FixC family.</text>
</comment>
<dbReference type="KEGG" id="merd:EB233_31030"/>
<organism evidence="10 11">
    <name type="scientific">Mesorhizobium erdmanii</name>
    <dbReference type="NCBI Taxonomy" id="1777866"/>
    <lineage>
        <taxon>Bacteria</taxon>
        <taxon>Pseudomonadati</taxon>
        <taxon>Pseudomonadota</taxon>
        <taxon>Alphaproteobacteria</taxon>
        <taxon>Hyphomicrobiales</taxon>
        <taxon>Phyllobacteriaceae</taxon>
        <taxon>Mesorhizobium</taxon>
    </lineage>
</organism>
<dbReference type="GO" id="GO:0016491">
    <property type="term" value="F:oxidoreductase activity"/>
    <property type="evidence" value="ECO:0007669"/>
    <property type="project" value="UniProtKB-UniRule"/>
</dbReference>
<accession>A0A6M7UMQ6</accession>
<name>A0A6M7UMQ6_9HYPH</name>
<dbReference type="Proteomes" id="UP000503339">
    <property type="component" value="Chromosome"/>
</dbReference>
<dbReference type="Pfam" id="PF12831">
    <property type="entry name" value="FAD_oxidored"/>
    <property type="match status" value="1"/>
</dbReference>